<dbReference type="RefSeq" id="WP_022045085.1">
    <property type="nucleotide sequence ID" value="NZ_CP173697.1"/>
</dbReference>
<evidence type="ECO:0000313" key="1">
    <source>
        <dbReference type="EMBL" id="CRL41417.1"/>
    </source>
</evidence>
<organism evidence="1 4">
    <name type="scientific">Roseburia faecis</name>
    <dbReference type="NCBI Taxonomy" id="301302"/>
    <lineage>
        <taxon>Bacteria</taxon>
        <taxon>Bacillati</taxon>
        <taxon>Bacillota</taxon>
        <taxon>Clostridia</taxon>
        <taxon>Lachnospirales</taxon>
        <taxon>Lachnospiraceae</taxon>
        <taxon>Roseburia</taxon>
    </lineage>
</organism>
<dbReference type="OrthoDB" id="9790372at2"/>
<proteinExistence type="predicted"/>
<keyword evidence="4" id="KW-1185">Reference proteome</keyword>
<dbReference type="InterPro" id="IPR003772">
    <property type="entry name" value="YceD"/>
</dbReference>
<dbReference type="Proteomes" id="UP000049979">
    <property type="component" value="Unassembled WGS sequence"/>
</dbReference>
<dbReference type="GeneID" id="99747047"/>
<dbReference type="PANTHER" id="PTHR34374">
    <property type="entry name" value="LARGE RIBOSOMAL RNA SUBUNIT ACCUMULATION PROTEIN YCED HOMOLOG 1, CHLOROPLASTIC"/>
    <property type="match status" value="1"/>
</dbReference>
<dbReference type="EMBL" id="CVRR01000048">
    <property type="protein sequence ID" value="CRL41417.1"/>
    <property type="molecule type" value="Genomic_DNA"/>
</dbReference>
<dbReference type="Proteomes" id="UP000095495">
    <property type="component" value="Unassembled WGS sequence"/>
</dbReference>
<reference evidence="3 6" key="3">
    <citation type="journal article" date="2019" name="Nat. Med.">
        <title>A library of human gut bacterial isolates paired with longitudinal multiomics data enables mechanistic microbiome research.</title>
        <authorList>
            <person name="Poyet M."/>
            <person name="Groussin M."/>
            <person name="Gibbons S.M."/>
            <person name="Avila-Pacheco J."/>
            <person name="Jiang X."/>
            <person name="Kearney S.M."/>
            <person name="Perrotta A.R."/>
            <person name="Berdy B."/>
            <person name="Zhao S."/>
            <person name="Lieberman T.D."/>
            <person name="Swanson P.K."/>
            <person name="Smith M."/>
            <person name="Roesemann S."/>
            <person name="Alexander J.E."/>
            <person name="Rich S.A."/>
            <person name="Livny J."/>
            <person name="Vlamakis H."/>
            <person name="Clish C."/>
            <person name="Bullock K."/>
            <person name="Deik A."/>
            <person name="Scott J."/>
            <person name="Pierce K.A."/>
            <person name="Xavier R.J."/>
            <person name="Alm E.J."/>
        </authorList>
    </citation>
    <scope>NUCLEOTIDE SEQUENCE [LARGE SCALE GENOMIC DNA]</scope>
    <source>
        <strain evidence="3 6">BIOML-A1</strain>
    </source>
</reference>
<evidence type="ECO:0000313" key="3">
    <source>
        <dbReference type="EMBL" id="MTR81460.1"/>
    </source>
</evidence>
<gene>
    <name evidence="2" type="ORF">ERS852420_01345</name>
    <name evidence="3" type="ORF">GMD30_06950</name>
    <name evidence="1" type="ORF">M72_12231</name>
</gene>
<dbReference type="AlphaFoldDB" id="A0A0M6WXI1"/>
<evidence type="ECO:0000313" key="5">
    <source>
        <dbReference type="Proteomes" id="UP000095495"/>
    </source>
</evidence>
<dbReference type="EMBL" id="WNAL01000011">
    <property type="protein sequence ID" value="MTR81460.1"/>
    <property type="molecule type" value="Genomic_DNA"/>
</dbReference>
<sequence>MKIDLSIITKSINKELTQEADISLTSFRSRLGDFPIVRKAPVTLQIRNEENAAVFVKGTVDIDVMIPCARCLEEVRTPIRFDIDKKLTVREEGLVDEEMEEPDYLIGFELDVDKLVYAEILVNWPMRVLCKDDCKGICKVCGMNLNKGACSCQRTELDPRMAAIQDIFNRFKEV</sequence>
<dbReference type="PANTHER" id="PTHR34374:SF1">
    <property type="entry name" value="LARGE RIBOSOMAL RNA SUBUNIT ACCUMULATION PROTEIN YCED HOMOLOG 1, CHLOROPLASTIC"/>
    <property type="match status" value="1"/>
</dbReference>
<name>A0A0M6WXI1_9FIRM</name>
<dbReference type="Pfam" id="PF02620">
    <property type="entry name" value="YceD"/>
    <property type="match status" value="1"/>
</dbReference>
<evidence type="ECO:0000313" key="2">
    <source>
        <dbReference type="EMBL" id="CUM88924.1"/>
    </source>
</evidence>
<dbReference type="Proteomes" id="UP000446657">
    <property type="component" value="Unassembled WGS sequence"/>
</dbReference>
<dbReference type="EMBL" id="CYXV01000004">
    <property type="protein sequence ID" value="CUM88924.1"/>
    <property type="molecule type" value="Genomic_DNA"/>
</dbReference>
<dbReference type="STRING" id="301302.ERS852420_01345"/>
<evidence type="ECO:0000313" key="4">
    <source>
        <dbReference type="Proteomes" id="UP000049979"/>
    </source>
</evidence>
<evidence type="ECO:0000313" key="6">
    <source>
        <dbReference type="Proteomes" id="UP000446657"/>
    </source>
</evidence>
<protein>
    <submittedName>
        <fullName evidence="3">DUF177 domain-containing protein</fullName>
    </submittedName>
    <submittedName>
        <fullName evidence="1">Putative Zn-finger-like protein</fullName>
    </submittedName>
    <submittedName>
        <fullName evidence="2">Uncharacterized ACR, COG1399</fullName>
    </submittedName>
</protein>
<reference evidence="1" key="2">
    <citation type="submission" date="2015-05" db="EMBL/GenBank/DDBJ databases">
        <authorList>
            <person name="Wang D.B."/>
            <person name="Wang M."/>
        </authorList>
    </citation>
    <scope>NUCLEOTIDE SEQUENCE [LARGE SCALE GENOMIC DNA]</scope>
    <source>
        <strain evidence="1">M72</strain>
    </source>
</reference>
<accession>A0A0M6WXI1</accession>
<reference evidence="4" key="1">
    <citation type="submission" date="2015-05" db="EMBL/GenBank/DDBJ databases">
        <authorList>
            <consortium name="Pathogen Informatics"/>
        </authorList>
    </citation>
    <scope>NUCLEOTIDE SEQUENCE [LARGE SCALE GENOMIC DNA]</scope>
    <source>
        <strain evidence="2 5">2789STDY5608863</strain>
        <strain evidence="4">M72</strain>
    </source>
</reference>